<accession>A0A3Q2FMH1</accession>
<dbReference type="InterPro" id="IPR006703">
    <property type="entry name" value="G_AIG1"/>
</dbReference>
<dbReference type="PROSITE" id="PS51720">
    <property type="entry name" value="G_AIG1"/>
    <property type="match status" value="1"/>
</dbReference>
<dbReference type="InterPro" id="IPR045058">
    <property type="entry name" value="GIMA/IAN/Toc"/>
</dbReference>
<feature type="domain" description="AIG1-type G" evidence="4">
    <location>
        <begin position="21"/>
        <end position="224"/>
    </location>
</feature>
<dbReference type="FunFam" id="3.40.50.300:FF:000366">
    <property type="entry name" value="GTPase, IMAP family member 2"/>
    <property type="match status" value="1"/>
</dbReference>
<dbReference type="Proteomes" id="UP000265020">
    <property type="component" value="Unassembled WGS sequence"/>
</dbReference>
<dbReference type="GO" id="GO:0005525">
    <property type="term" value="F:GTP binding"/>
    <property type="evidence" value="ECO:0007669"/>
    <property type="project" value="UniProtKB-KW"/>
</dbReference>
<dbReference type="PANTHER" id="PTHR10903:SF188">
    <property type="entry name" value="GTPASE IMAP FAMILY MEMBER 2-LIKE-RELATED"/>
    <property type="match status" value="1"/>
</dbReference>
<proteinExistence type="inferred from homology"/>
<name>A0A3Q2FMH1_CYPVA</name>
<dbReference type="CDD" id="cd01852">
    <property type="entry name" value="AIG1"/>
    <property type="match status" value="1"/>
</dbReference>
<keyword evidence="6" id="KW-1185">Reference proteome</keyword>
<evidence type="ECO:0000259" key="4">
    <source>
        <dbReference type="PROSITE" id="PS51720"/>
    </source>
</evidence>
<keyword evidence="2" id="KW-0547">Nucleotide-binding</keyword>
<protein>
    <recommendedName>
        <fullName evidence="4">AIG1-type G domain-containing protein</fullName>
    </recommendedName>
</protein>
<comment type="similarity">
    <text evidence="1">Belongs to the TRAFAC class TrmE-Era-EngA-EngB-Septin-like GTPase superfamily. AIG1/Toc34/Toc159-like paraseptin GTPase family. IAN subfamily.</text>
</comment>
<dbReference type="OMA" id="YNQEMEA"/>
<reference evidence="5" key="1">
    <citation type="submission" date="2025-08" db="UniProtKB">
        <authorList>
            <consortium name="Ensembl"/>
        </authorList>
    </citation>
    <scope>IDENTIFICATION</scope>
</reference>
<dbReference type="STRING" id="28743.ENSCVAP00000006305"/>
<sequence>TKRSFYLVSLTMTLKPKKQSLDCLRIVLIGKTGSGKSSSGNTILGRPVFKADLTPASVTRQCQKAKSEVNGQYVSVVDTPGLFDTSMSNDEVNDEMSKCISLLAPGPHVFLLVLNIGRFTAEEKETLTIIKRVFGKNSERFAIILFTRGDDLEHANKSIEDYIENNPDQSLRKLISDCGERYHVFNNRNSQNKTQVSELITKIHKMVKENGGSHYTNENLQEAEASIQKEMNRILKDKDDKIEDRQTVKDSGFCQNSNKPLIRCSDYLD</sequence>
<evidence type="ECO:0000256" key="1">
    <source>
        <dbReference type="ARBA" id="ARBA00008535"/>
    </source>
</evidence>
<dbReference type="Pfam" id="PF04548">
    <property type="entry name" value="AIG1"/>
    <property type="match status" value="1"/>
</dbReference>
<keyword evidence="3" id="KW-0342">GTP-binding</keyword>
<dbReference type="Gene3D" id="3.40.50.300">
    <property type="entry name" value="P-loop containing nucleotide triphosphate hydrolases"/>
    <property type="match status" value="1"/>
</dbReference>
<evidence type="ECO:0000313" key="5">
    <source>
        <dbReference type="Ensembl" id="ENSCVAP00000006305.1"/>
    </source>
</evidence>
<evidence type="ECO:0000256" key="2">
    <source>
        <dbReference type="ARBA" id="ARBA00022741"/>
    </source>
</evidence>
<evidence type="ECO:0000313" key="6">
    <source>
        <dbReference type="Proteomes" id="UP000265020"/>
    </source>
</evidence>
<reference evidence="5" key="2">
    <citation type="submission" date="2025-09" db="UniProtKB">
        <authorList>
            <consortium name="Ensembl"/>
        </authorList>
    </citation>
    <scope>IDENTIFICATION</scope>
</reference>
<dbReference type="GeneTree" id="ENSGT01120000271858"/>
<dbReference type="PANTHER" id="PTHR10903">
    <property type="entry name" value="GTPASE, IMAP FAMILY MEMBER-RELATED"/>
    <property type="match status" value="1"/>
</dbReference>
<dbReference type="Ensembl" id="ENSCVAT00000005230.1">
    <property type="protein sequence ID" value="ENSCVAP00000006305.1"/>
    <property type="gene ID" value="ENSCVAG00000007827.1"/>
</dbReference>
<dbReference type="InterPro" id="IPR027417">
    <property type="entry name" value="P-loop_NTPase"/>
</dbReference>
<evidence type="ECO:0000256" key="3">
    <source>
        <dbReference type="ARBA" id="ARBA00023134"/>
    </source>
</evidence>
<dbReference type="AlphaFoldDB" id="A0A3Q2FMH1"/>
<dbReference type="SUPFAM" id="SSF52540">
    <property type="entry name" value="P-loop containing nucleoside triphosphate hydrolases"/>
    <property type="match status" value="1"/>
</dbReference>
<organism evidence="5 6">
    <name type="scientific">Cyprinodon variegatus</name>
    <name type="common">Sheepshead minnow</name>
    <dbReference type="NCBI Taxonomy" id="28743"/>
    <lineage>
        <taxon>Eukaryota</taxon>
        <taxon>Metazoa</taxon>
        <taxon>Chordata</taxon>
        <taxon>Craniata</taxon>
        <taxon>Vertebrata</taxon>
        <taxon>Euteleostomi</taxon>
        <taxon>Actinopterygii</taxon>
        <taxon>Neopterygii</taxon>
        <taxon>Teleostei</taxon>
        <taxon>Neoteleostei</taxon>
        <taxon>Acanthomorphata</taxon>
        <taxon>Ovalentaria</taxon>
        <taxon>Atherinomorphae</taxon>
        <taxon>Cyprinodontiformes</taxon>
        <taxon>Cyprinodontidae</taxon>
        <taxon>Cyprinodon</taxon>
    </lineage>
</organism>